<accession>A0A1Y1WFN7</accession>
<sequence>MAHFLDMMEYGRTQDRHYVYPKLRAITIYHRGQLSHELSGKPSVHAFPSLTLLRIFARLNSDLSTIFSDNYSTLASFTVAVTRLFLGLLQGRIIPNMPCIRVLGENDVSAHGDTSYKTLVAARFPFPVAPNTKQIKTYLPLHPLYISSPARMIADYNSPGLWCLVLGNCGLDFNQFHQLLGVLHGLARFEVIGVQASNSHNAKFADRGNRQSLADLPVMSQKLTELACKTCWDHDTVAIAIIKLPSLRNDVLDASDILKHWFTEEIKICLQ</sequence>
<gene>
    <name evidence="1" type="ORF">DL89DRAFT_255960</name>
</gene>
<reference evidence="1 2" key="1">
    <citation type="submission" date="2016-07" db="EMBL/GenBank/DDBJ databases">
        <title>Pervasive Adenine N6-methylation of Active Genes in Fungi.</title>
        <authorList>
            <consortium name="DOE Joint Genome Institute"/>
            <person name="Mondo S.J."/>
            <person name="Dannebaum R.O."/>
            <person name="Kuo R.C."/>
            <person name="Labutti K."/>
            <person name="Haridas S."/>
            <person name="Kuo A."/>
            <person name="Salamov A."/>
            <person name="Ahrendt S.R."/>
            <person name="Lipzen A."/>
            <person name="Sullivan W."/>
            <person name="Andreopoulos W.B."/>
            <person name="Clum A."/>
            <person name="Lindquist E."/>
            <person name="Daum C."/>
            <person name="Ramamoorthy G.K."/>
            <person name="Gryganskyi A."/>
            <person name="Culley D."/>
            <person name="Magnuson J.K."/>
            <person name="James T.Y."/>
            <person name="O'Malley M.A."/>
            <person name="Stajich J.E."/>
            <person name="Spatafora J.W."/>
            <person name="Visel A."/>
            <person name="Grigoriev I.V."/>
        </authorList>
    </citation>
    <scope>NUCLEOTIDE SEQUENCE [LARGE SCALE GENOMIC DNA]</scope>
    <source>
        <strain evidence="1 2">ATCC 12442</strain>
    </source>
</reference>
<dbReference type="RefSeq" id="XP_040745743.1">
    <property type="nucleotide sequence ID" value="XM_040885400.1"/>
</dbReference>
<evidence type="ECO:0000313" key="2">
    <source>
        <dbReference type="Proteomes" id="UP000193922"/>
    </source>
</evidence>
<evidence type="ECO:0000313" key="1">
    <source>
        <dbReference type="EMBL" id="ORX72319.1"/>
    </source>
</evidence>
<comment type="caution">
    <text evidence="1">The sequence shown here is derived from an EMBL/GenBank/DDBJ whole genome shotgun (WGS) entry which is preliminary data.</text>
</comment>
<dbReference type="GeneID" id="63802048"/>
<dbReference type="Proteomes" id="UP000193922">
    <property type="component" value="Unassembled WGS sequence"/>
</dbReference>
<protein>
    <submittedName>
        <fullName evidence="1">Uncharacterized protein</fullName>
    </submittedName>
</protein>
<proteinExistence type="predicted"/>
<dbReference type="EMBL" id="MCFD01000003">
    <property type="protein sequence ID" value="ORX72319.1"/>
    <property type="molecule type" value="Genomic_DNA"/>
</dbReference>
<name>A0A1Y1WFN7_9FUNG</name>
<dbReference type="AlphaFoldDB" id="A0A1Y1WFN7"/>
<organism evidence="1 2">
    <name type="scientific">Linderina pennispora</name>
    <dbReference type="NCBI Taxonomy" id="61395"/>
    <lineage>
        <taxon>Eukaryota</taxon>
        <taxon>Fungi</taxon>
        <taxon>Fungi incertae sedis</taxon>
        <taxon>Zoopagomycota</taxon>
        <taxon>Kickxellomycotina</taxon>
        <taxon>Kickxellomycetes</taxon>
        <taxon>Kickxellales</taxon>
        <taxon>Kickxellaceae</taxon>
        <taxon>Linderina</taxon>
    </lineage>
</organism>
<keyword evidence="2" id="KW-1185">Reference proteome</keyword>